<dbReference type="GO" id="GO:0046914">
    <property type="term" value="F:transition metal ion binding"/>
    <property type="evidence" value="ECO:0007669"/>
    <property type="project" value="InterPro"/>
</dbReference>
<gene>
    <name evidence="1" type="ORF">NI17_021785</name>
</gene>
<dbReference type="Proteomes" id="UP000265719">
    <property type="component" value="Chromosome"/>
</dbReference>
<proteinExistence type="predicted"/>
<dbReference type="InterPro" id="IPR058240">
    <property type="entry name" value="rSAM_sf"/>
</dbReference>
<organism evidence="1 2">
    <name type="scientific">Thermobifida halotolerans</name>
    <dbReference type="NCBI Taxonomy" id="483545"/>
    <lineage>
        <taxon>Bacteria</taxon>
        <taxon>Bacillati</taxon>
        <taxon>Actinomycetota</taxon>
        <taxon>Actinomycetes</taxon>
        <taxon>Streptosporangiales</taxon>
        <taxon>Nocardiopsidaceae</taxon>
        <taxon>Thermobifida</taxon>
    </lineage>
</organism>
<dbReference type="KEGG" id="thao:NI17_021785"/>
<dbReference type="InterPro" id="IPR036648">
    <property type="entry name" value="CN_Hdrase_a/SCN_Hdrase_g_sf"/>
</dbReference>
<dbReference type="OrthoDB" id="5170147at2"/>
<accession>A0A399FYD6</accession>
<evidence type="ECO:0000313" key="1">
    <source>
        <dbReference type="EMBL" id="UOE19333.1"/>
    </source>
</evidence>
<dbReference type="GO" id="GO:0003824">
    <property type="term" value="F:catalytic activity"/>
    <property type="evidence" value="ECO:0007669"/>
    <property type="project" value="InterPro"/>
</dbReference>
<dbReference type="EMBL" id="CP063196">
    <property type="protein sequence ID" value="UOE19333.1"/>
    <property type="molecule type" value="Genomic_DNA"/>
</dbReference>
<keyword evidence="2" id="KW-1185">Reference proteome</keyword>
<dbReference type="Gene3D" id="3.20.20.70">
    <property type="entry name" value="Aldolase class I"/>
    <property type="match status" value="1"/>
</dbReference>
<name>A0A399FYD6_9ACTN</name>
<evidence type="ECO:0000313" key="2">
    <source>
        <dbReference type="Proteomes" id="UP000265719"/>
    </source>
</evidence>
<dbReference type="InterPro" id="IPR006638">
    <property type="entry name" value="Elp3/MiaA/NifB-like_rSAM"/>
</dbReference>
<dbReference type="RefSeq" id="WP_068690160.1">
    <property type="nucleotide sequence ID" value="NZ_CP063196.1"/>
</dbReference>
<sequence>MGTTESHDSDGQLRQKLINRITRRAWLDKDFRQLLIDDPQAAVLTEFGEIPALIRGFTVRPAPVDRAALRPLEGRRTLRIKPKPGGRPISVVLRHFLGDQELIVVLYTRRCAFSCSFCTLPSAGAITDVKTEEIAAQFGAVNDFVRAKAKGDVTRVALGNEGSILDERTLPVDQLHMVMAAARSLPGVREIVLETRPEFVTSTVLDTVDSLRGDCSVTLKIGLESSDGHLRNGILGKRMSLLDFEDAVRRAGTFGYALESYVLLKSHPHHSDTQARQETIKTCEYVKQVCAEHTVPLTLRVNSMYMAAGSRWASEAEAAGWHPPSVFDVAEVMWAVRTDQVRVFAGVSEEGLATQNGHFVARDDFEPWALDALVKYNATGDLEYLRQVALFRDQRFGGDA</sequence>
<dbReference type="SUPFAM" id="SSF102114">
    <property type="entry name" value="Radical SAM enzymes"/>
    <property type="match status" value="1"/>
</dbReference>
<dbReference type="CDD" id="cd01335">
    <property type="entry name" value="Radical_SAM"/>
    <property type="match status" value="1"/>
</dbReference>
<protein>
    <submittedName>
        <fullName evidence="1">Uncharacterized protein</fullName>
    </submittedName>
</protein>
<dbReference type="GO" id="GO:0051536">
    <property type="term" value="F:iron-sulfur cluster binding"/>
    <property type="evidence" value="ECO:0007669"/>
    <property type="project" value="InterPro"/>
</dbReference>
<dbReference type="SUPFAM" id="SSF56209">
    <property type="entry name" value="Nitrile hydratase alpha chain"/>
    <property type="match status" value="1"/>
</dbReference>
<dbReference type="SMART" id="SM00729">
    <property type="entry name" value="Elp3"/>
    <property type="match status" value="1"/>
</dbReference>
<dbReference type="InterPro" id="IPR013785">
    <property type="entry name" value="Aldolase_TIM"/>
</dbReference>
<reference evidence="1" key="1">
    <citation type="submission" date="2020-10" db="EMBL/GenBank/DDBJ databases">
        <title>De novo genome project of the cellulose decomposer Thermobifida halotolerans type strain.</title>
        <authorList>
            <person name="Nagy I."/>
            <person name="Horvath B."/>
            <person name="Kukolya J."/>
            <person name="Nagy I."/>
            <person name="Orsini M."/>
        </authorList>
    </citation>
    <scope>NUCLEOTIDE SEQUENCE</scope>
    <source>
        <strain evidence="1">DSM 44931</strain>
    </source>
</reference>
<dbReference type="AlphaFoldDB" id="A0A399FYD6"/>